<accession>A0A919CBX2</accession>
<dbReference type="AlphaFoldDB" id="A0A919CBX2"/>
<dbReference type="Proteomes" id="UP000638353">
    <property type="component" value="Unassembled WGS sequence"/>
</dbReference>
<dbReference type="EMBL" id="BMVC01000011">
    <property type="protein sequence ID" value="GHD03921.1"/>
    <property type="molecule type" value="Genomic_DNA"/>
</dbReference>
<evidence type="ECO:0000313" key="1">
    <source>
        <dbReference type="EMBL" id="GHD03921.1"/>
    </source>
</evidence>
<evidence type="ECO:0000313" key="2">
    <source>
        <dbReference type="Proteomes" id="UP000638353"/>
    </source>
</evidence>
<protein>
    <submittedName>
        <fullName evidence="1">Uncharacterized protein</fullName>
    </submittedName>
</protein>
<organism evidence="1 2">
    <name type="scientific">Streptomyces finlayi</name>
    <dbReference type="NCBI Taxonomy" id="67296"/>
    <lineage>
        <taxon>Bacteria</taxon>
        <taxon>Bacillati</taxon>
        <taxon>Actinomycetota</taxon>
        <taxon>Actinomycetes</taxon>
        <taxon>Kitasatosporales</taxon>
        <taxon>Streptomycetaceae</taxon>
        <taxon>Streptomyces</taxon>
    </lineage>
</organism>
<name>A0A919CBX2_9ACTN</name>
<proteinExistence type="predicted"/>
<reference evidence="1" key="1">
    <citation type="journal article" date="2014" name="Int. J. Syst. Evol. Microbiol.">
        <title>Complete genome sequence of Corynebacterium casei LMG S-19264T (=DSM 44701T), isolated from a smear-ripened cheese.</title>
        <authorList>
            <consortium name="US DOE Joint Genome Institute (JGI-PGF)"/>
            <person name="Walter F."/>
            <person name="Albersmeier A."/>
            <person name="Kalinowski J."/>
            <person name="Ruckert C."/>
        </authorList>
    </citation>
    <scope>NUCLEOTIDE SEQUENCE</scope>
    <source>
        <strain evidence="1">JCM 4637</strain>
    </source>
</reference>
<reference evidence="1" key="2">
    <citation type="submission" date="2020-09" db="EMBL/GenBank/DDBJ databases">
        <authorList>
            <person name="Sun Q."/>
            <person name="Ohkuma M."/>
        </authorList>
    </citation>
    <scope>NUCLEOTIDE SEQUENCE</scope>
    <source>
        <strain evidence="1">JCM 4637</strain>
    </source>
</reference>
<sequence>MRCGSRGTDARVLFTRTPDMRLDLSVDTLRPLPTLISKATNTARQAAQPPPVPVPWQSDPAPAACWLSNRSPALDPLHCAPVGP</sequence>
<comment type="caution">
    <text evidence="1">The sequence shown here is derived from an EMBL/GenBank/DDBJ whole genome shotgun (WGS) entry which is preliminary data.</text>
</comment>
<gene>
    <name evidence="1" type="ORF">GCM10010334_52090</name>
</gene>